<sequence>MSFRGKLLGVVAIVIAGLILYGTAIYLATATQQATPTQNQAVSITLPYYAEVQYIDVINQTVQLSIPAGGTYTVTAPLPPGPGYSLEYLEVYFPTPLPSIGVSGNILKSVNEYGFITSVYSPSGSIVLVNSGQNTVNGTIVVSSVFVKTIYVPLTNQSSINITAPDYTYQYVTDQYVELTIPNNAPFSVKDVVLPNGSAFSQLVEKWSGNVTAIQLDYKHIKLDMAYLPSGNYSVELLQGSQYEMPFAMLVKGTQFYNTTVDAHSQVIITTNNFGIPSGWSIMGYVVTVYTVQPLVVGETGGTFIVEANRVSPVYTLSQLIVVHGVSYILPPFIRFMPIIGIYVIYDTQFKVVNPLNVPVIVEYMPIIYKPVGQWSNGNLQVQVYQSDVAQGMWTSLVVQLPETATITSIVTPSGTTYSGYTSSELPWGSEFRLISISPDGHEAYIAVSTLGVSQPGLYTVNVHWDPLIVSVHNTYGSPVSAVVAASQNGQVYGTFNTNASGIALVSVSNPYPVSLSIYYEGVDAYNIGVTTLIKRPIDVTLGVYNVTAIVVGFFNQAISKANVTMYRIGTGPVYSQLTGPNGATQLNGVLTGVYQLTASYGHAKYSKFLTVDSDEVALIKTNILTIINGFPITTGDAIIGAVGIPAIAGVAYAIKSLVDRRRPYHVETT</sequence>
<dbReference type="KEGG" id="cma:Cmaq_0967"/>
<dbReference type="Proteomes" id="UP000001137">
    <property type="component" value="Chromosome"/>
</dbReference>
<keyword evidence="1" id="KW-0812">Transmembrane</keyword>
<evidence type="ECO:0000256" key="1">
    <source>
        <dbReference type="SAM" id="Phobius"/>
    </source>
</evidence>
<dbReference type="EMBL" id="CP000852">
    <property type="protein sequence ID" value="ABW01799.1"/>
    <property type="molecule type" value="Genomic_DNA"/>
</dbReference>
<dbReference type="AlphaFoldDB" id="A8MDE3"/>
<proteinExistence type="predicted"/>
<name>A8MDE3_CALMQ</name>
<dbReference type="eggNOG" id="arCOG03260">
    <property type="taxonomic scope" value="Archaea"/>
</dbReference>
<evidence type="ECO:0000313" key="3">
    <source>
        <dbReference type="Proteomes" id="UP000001137"/>
    </source>
</evidence>
<protein>
    <recommendedName>
        <fullName evidence="4">Carboxypeptidase regulatory-like domain-containing protein</fullName>
    </recommendedName>
</protein>
<keyword evidence="1" id="KW-1133">Transmembrane helix</keyword>
<dbReference type="RefSeq" id="WP_012186018.1">
    <property type="nucleotide sequence ID" value="NC_009954.1"/>
</dbReference>
<feature type="transmembrane region" description="Helical" evidence="1">
    <location>
        <begin position="638"/>
        <end position="655"/>
    </location>
</feature>
<keyword evidence="1" id="KW-0472">Membrane</keyword>
<dbReference type="STRING" id="397948.Cmaq_0967"/>
<gene>
    <name evidence="2" type="ordered locus">Cmaq_0967</name>
</gene>
<reference evidence="2 3" key="1">
    <citation type="submission" date="2007-10" db="EMBL/GenBank/DDBJ databases">
        <title>Complete sequence of Caldivirga maquilingensis IC-167.</title>
        <authorList>
            <consortium name="US DOE Joint Genome Institute"/>
            <person name="Copeland A."/>
            <person name="Lucas S."/>
            <person name="Lapidus A."/>
            <person name="Barry K."/>
            <person name="Glavina del Rio T."/>
            <person name="Dalin E."/>
            <person name="Tice H."/>
            <person name="Pitluck S."/>
            <person name="Saunders E."/>
            <person name="Brettin T."/>
            <person name="Bruce D."/>
            <person name="Detter J.C."/>
            <person name="Han C."/>
            <person name="Schmutz J."/>
            <person name="Larimer F."/>
            <person name="Land M."/>
            <person name="Hauser L."/>
            <person name="Kyrpides N."/>
            <person name="Ivanova N."/>
            <person name="Biddle J.F."/>
            <person name="Zhang Z."/>
            <person name="Fitz-Gibbon S.T."/>
            <person name="Lowe T.M."/>
            <person name="Saltikov C."/>
            <person name="House C.H."/>
            <person name="Richardson P."/>
        </authorList>
    </citation>
    <scope>NUCLEOTIDE SEQUENCE [LARGE SCALE GENOMIC DNA]</scope>
    <source>
        <strain evidence="3">ATCC 700844 / DSM 13496 / JCM 10307 / IC-167</strain>
    </source>
</reference>
<keyword evidence="3" id="KW-1185">Reference proteome</keyword>
<evidence type="ECO:0000313" key="2">
    <source>
        <dbReference type="EMBL" id="ABW01799.1"/>
    </source>
</evidence>
<accession>A8MDE3</accession>
<evidence type="ECO:0008006" key="4">
    <source>
        <dbReference type="Google" id="ProtNLM"/>
    </source>
</evidence>
<organism evidence="2 3">
    <name type="scientific">Caldivirga maquilingensis (strain ATCC 700844 / DSM 13496 / JCM 10307 / IC-167)</name>
    <dbReference type="NCBI Taxonomy" id="397948"/>
    <lineage>
        <taxon>Archaea</taxon>
        <taxon>Thermoproteota</taxon>
        <taxon>Thermoprotei</taxon>
        <taxon>Thermoproteales</taxon>
        <taxon>Thermoproteaceae</taxon>
        <taxon>Caldivirga</taxon>
    </lineage>
</organism>
<dbReference type="OrthoDB" id="31190at2157"/>
<feature type="transmembrane region" description="Helical" evidence="1">
    <location>
        <begin position="7"/>
        <end position="28"/>
    </location>
</feature>
<dbReference type="GeneID" id="5708759"/>
<dbReference type="HOGENOM" id="CLU_436580_0_0_2"/>